<evidence type="ECO:0000256" key="1">
    <source>
        <dbReference type="SAM" id="MobiDB-lite"/>
    </source>
</evidence>
<dbReference type="WBParaSite" id="PgR040_g090_t01">
    <property type="protein sequence ID" value="PgR040_g090_t01"/>
    <property type="gene ID" value="PgR040_g090"/>
</dbReference>
<evidence type="ECO:0000313" key="3">
    <source>
        <dbReference type="WBParaSite" id="PgR040_g090_t01"/>
    </source>
</evidence>
<feature type="compositionally biased region" description="Low complexity" evidence="1">
    <location>
        <begin position="218"/>
        <end position="244"/>
    </location>
</feature>
<feature type="compositionally biased region" description="Basic and acidic residues" evidence="1">
    <location>
        <begin position="64"/>
        <end position="73"/>
    </location>
</feature>
<proteinExistence type="predicted"/>
<feature type="compositionally biased region" description="Basic residues" evidence="1">
    <location>
        <begin position="383"/>
        <end position="392"/>
    </location>
</feature>
<reference evidence="3" key="1">
    <citation type="submission" date="2022-11" db="UniProtKB">
        <authorList>
            <consortium name="WormBaseParasite"/>
        </authorList>
    </citation>
    <scope>IDENTIFICATION</scope>
</reference>
<accession>A0A915BHH4</accession>
<sequence>MLHLPGAAGETGPTGRVGGDIAADRRALASLAARGDGPPGPTRVATSDLKVRVSEGGGGAARPPRRDRERQGSDGEDERPEEDPAREATADVLPLPPPPRHDRPEGGRGGGREDARAARGHEPRAGRGPAGERAEADPPPRHADASRRRGEESAEGRRRATGAGGRPRPPTSRARLHRLRHPPSAASARPVGRRIAAPAAAGVGARSAARAATRRGGARAATTPRPSRGVTAGTRPGRGAPRTRLASVASHPDGRAGGSGPDRAAPGDRRGPADAGRPPTGAAATRTGGPDAGPNNARPRDRAPQRTRPPSPPRPTPEAACGREGSPRGTVAGHGHSARAHRVLPSLDSGRRPHPGTPRRAATDPTRLRADRRRGRVEEGGRAGRRRAPRLP</sequence>
<feature type="compositionally biased region" description="Low complexity" evidence="1">
    <location>
        <begin position="188"/>
        <end position="211"/>
    </location>
</feature>
<evidence type="ECO:0000313" key="2">
    <source>
        <dbReference type="Proteomes" id="UP000887569"/>
    </source>
</evidence>
<feature type="region of interest" description="Disordered" evidence="1">
    <location>
        <begin position="1"/>
        <end position="20"/>
    </location>
</feature>
<dbReference type="AlphaFoldDB" id="A0A915BHH4"/>
<feature type="region of interest" description="Disordered" evidence="1">
    <location>
        <begin position="30"/>
        <end position="392"/>
    </location>
</feature>
<feature type="compositionally biased region" description="Pro residues" evidence="1">
    <location>
        <begin position="307"/>
        <end position="316"/>
    </location>
</feature>
<organism evidence="2 3">
    <name type="scientific">Parascaris univalens</name>
    <name type="common">Nematode worm</name>
    <dbReference type="NCBI Taxonomy" id="6257"/>
    <lineage>
        <taxon>Eukaryota</taxon>
        <taxon>Metazoa</taxon>
        <taxon>Ecdysozoa</taxon>
        <taxon>Nematoda</taxon>
        <taxon>Chromadorea</taxon>
        <taxon>Rhabditida</taxon>
        <taxon>Spirurina</taxon>
        <taxon>Ascaridomorpha</taxon>
        <taxon>Ascaridoidea</taxon>
        <taxon>Ascarididae</taxon>
        <taxon>Parascaris</taxon>
    </lineage>
</organism>
<keyword evidence="2" id="KW-1185">Reference proteome</keyword>
<feature type="compositionally biased region" description="Basic and acidic residues" evidence="1">
    <location>
        <begin position="99"/>
        <end position="158"/>
    </location>
</feature>
<name>A0A915BHH4_PARUN</name>
<dbReference type="Proteomes" id="UP000887569">
    <property type="component" value="Unplaced"/>
</dbReference>
<protein>
    <submittedName>
        <fullName evidence="3">Uncharacterized protein</fullName>
    </submittedName>
</protein>